<dbReference type="InterPro" id="IPR027417">
    <property type="entry name" value="P-loop_NTPase"/>
</dbReference>
<comment type="caution">
    <text evidence="1">The sequence shown here is derived from an EMBL/GenBank/DDBJ whole genome shotgun (WGS) entry which is preliminary data.</text>
</comment>
<proteinExistence type="predicted"/>
<dbReference type="EMBL" id="VZBQ01000003">
    <property type="protein sequence ID" value="MQN88298.1"/>
    <property type="molecule type" value="Genomic_DNA"/>
</dbReference>
<dbReference type="Proteomes" id="UP000420635">
    <property type="component" value="Unassembled WGS sequence"/>
</dbReference>
<protein>
    <submittedName>
        <fullName evidence="1">Uncharacterized protein</fullName>
    </submittedName>
</protein>
<accession>A0A646HPH7</accession>
<dbReference type="AlphaFoldDB" id="A0A646HPH7"/>
<organism evidence="1 2">
    <name type="scientific">Segatella copri</name>
    <dbReference type="NCBI Taxonomy" id="165179"/>
    <lineage>
        <taxon>Bacteria</taxon>
        <taxon>Pseudomonadati</taxon>
        <taxon>Bacteroidota</taxon>
        <taxon>Bacteroidia</taxon>
        <taxon>Bacteroidales</taxon>
        <taxon>Prevotellaceae</taxon>
        <taxon>Segatella</taxon>
    </lineage>
</organism>
<name>A0A646HPH7_9BACT</name>
<dbReference type="Gene3D" id="3.40.50.300">
    <property type="entry name" value="P-loop containing nucleotide triphosphate hydrolases"/>
    <property type="match status" value="1"/>
</dbReference>
<sequence length="225" mass="26715">MQNVGKERNLFLKARKEVYTMVLSDFNYDTDYCYRWLTFLFSEEVKLRYREYKVHKQQQEAIHKVADWMATSKSRFGLVLNGITGNGKTTLVKAMQNFYNICKFKNPLNEEEAVFYTHASITFLTSKELYHLYASDKKRFDRCMNTFILAVDDLGTEESDFCQYGNRYKPLEELLSYRYERMLPTIVTTNLSGKAIREKYGDRLADRFNEMMQVVTMPDINFRNP</sequence>
<evidence type="ECO:0000313" key="1">
    <source>
        <dbReference type="EMBL" id="MQN88298.1"/>
    </source>
</evidence>
<reference evidence="2" key="1">
    <citation type="submission" date="2019-09" db="EMBL/GenBank/DDBJ databases">
        <title>Distinct polysaccharide growth profiles of human intestinal Prevotella copri isolates.</title>
        <authorList>
            <person name="Fehlner-Peach H."/>
            <person name="Magnabosco C."/>
            <person name="Raghavan V."/>
            <person name="Scher J.U."/>
            <person name="Tett A."/>
            <person name="Cox L.M."/>
            <person name="Gottsegen C."/>
            <person name="Watters A."/>
            <person name="Wiltshire- Gordon J.D."/>
            <person name="Segata N."/>
            <person name="Bonneau R."/>
            <person name="Littman D.R."/>
        </authorList>
    </citation>
    <scope>NUCLEOTIDE SEQUENCE [LARGE SCALE GENOMIC DNA]</scope>
    <source>
        <strain evidence="2">iP54</strain>
    </source>
</reference>
<dbReference type="SUPFAM" id="SSF52540">
    <property type="entry name" value="P-loop containing nucleoside triphosphate hydrolases"/>
    <property type="match status" value="1"/>
</dbReference>
<evidence type="ECO:0000313" key="2">
    <source>
        <dbReference type="Proteomes" id="UP000420635"/>
    </source>
</evidence>
<gene>
    <name evidence="1" type="ORF">F7D59_00065</name>
</gene>